<protein>
    <submittedName>
        <fullName evidence="1">Uncharacterized protein</fullName>
    </submittedName>
</protein>
<evidence type="ECO:0000313" key="1">
    <source>
        <dbReference type="EMBL" id="VYU50841.1"/>
    </source>
</evidence>
<accession>A0A6N3FFJ8</accession>
<name>A0A6N3FFJ8_9FIRM</name>
<dbReference type="AlphaFoldDB" id="A0A6N3FFJ8"/>
<dbReference type="EMBL" id="CACRUX010000099">
    <property type="protein sequence ID" value="VYU50841.1"/>
    <property type="molecule type" value="Genomic_DNA"/>
</dbReference>
<sequence length="249" mass="29137">MNLVYFTKEAYKQLKTDLKNVEEKYYQEDFWINDYFSSVGIDEYYRESSVVVPDISLVYSGDDNNSKNRDDFVNIRTLFDAWKDRLTPLQASDPMLWTALCHLKFKDDILKRWKKSDGEVNVILRFFATESRASLCYYNAISRLWWSGYLTYDEAKQSSNPYHLTEVLLSAQQIQKDLFDQSMSMNKIIVKGLLLALKEIQTETHEVNTAVFRKCCDSYLNHYGAVTVLDSLSSDDIADIAFKYMKKKI</sequence>
<dbReference type="Pfam" id="PF19866">
    <property type="entry name" value="DUF6339"/>
    <property type="match status" value="1"/>
</dbReference>
<dbReference type="InterPro" id="IPR045920">
    <property type="entry name" value="DUF6339"/>
</dbReference>
<dbReference type="RefSeq" id="WP_156705807.1">
    <property type="nucleotide sequence ID" value="NZ_CACRUX010000099.1"/>
</dbReference>
<organism evidence="1">
    <name type="scientific">Veillonella ratti</name>
    <dbReference type="NCBI Taxonomy" id="103892"/>
    <lineage>
        <taxon>Bacteria</taxon>
        <taxon>Bacillati</taxon>
        <taxon>Bacillota</taxon>
        <taxon>Negativicutes</taxon>
        <taxon>Veillonellales</taxon>
        <taxon>Veillonellaceae</taxon>
        <taxon>Veillonella</taxon>
    </lineage>
</organism>
<reference evidence="1" key="1">
    <citation type="submission" date="2019-11" db="EMBL/GenBank/DDBJ databases">
        <authorList>
            <person name="Feng L."/>
        </authorList>
    </citation>
    <scope>NUCLEOTIDE SEQUENCE</scope>
    <source>
        <strain evidence="1">VrattiLFYP33</strain>
    </source>
</reference>
<gene>
    <name evidence="1" type="ORF">VRLFYP33_02299</name>
</gene>
<proteinExistence type="predicted"/>